<gene>
    <name evidence="1" type="ORF">GXM_10157</name>
</gene>
<sequence>MNYQIIRECSSRIIWVLLFLPNWDAPYVLDYINLKKFI</sequence>
<dbReference type="AlphaFoldDB" id="A0A5P8WJ68"/>
<evidence type="ECO:0000313" key="2">
    <source>
        <dbReference type="Proteomes" id="UP000326678"/>
    </source>
</evidence>
<dbReference type="EMBL" id="CP045232">
    <property type="protein sequence ID" value="QFS52893.1"/>
    <property type="molecule type" value="Genomic_DNA"/>
</dbReference>
<dbReference type="KEGG" id="nsh:GXM_10157"/>
<name>A0A5P8WJ68_9NOSO</name>
<evidence type="ECO:0000313" key="1">
    <source>
        <dbReference type="EMBL" id="QFS52893.1"/>
    </source>
</evidence>
<accession>A0A5P8WJ68</accession>
<proteinExistence type="predicted"/>
<reference evidence="1 2" key="1">
    <citation type="submission" date="2019-10" db="EMBL/GenBank/DDBJ databases">
        <title>Genomic and transcriptomic insights into the perfect genentic adaptation of a filamentous nitrogen-fixing cyanobacterium to rice fields.</title>
        <authorList>
            <person name="Chen Z."/>
        </authorList>
    </citation>
    <scope>NUCLEOTIDE SEQUENCE [LARGE SCALE GENOMIC DNA]</scope>
    <source>
        <strain evidence="1">CCNUC1</strain>
    </source>
</reference>
<protein>
    <submittedName>
        <fullName evidence="1">Uncharacterized protein</fullName>
    </submittedName>
</protein>
<organism evidence="1 2">
    <name type="scientific">Nostoc sphaeroides CCNUC1</name>
    <dbReference type="NCBI Taxonomy" id="2653204"/>
    <lineage>
        <taxon>Bacteria</taxon>
        <taxon>Bacillati</taxon>
        <taxon>Cyanobacteriota</taxon>
        <taxon>Cyanophyceae</taxon>
        <taxon>Nostocales</taxon>
        <taxon>Nostocaceae</taxon>
        <taxon>Nostoc</taxon>
    </lineage>
</organism>
<keyword evidence="2" id="KW-1185">Reference proteome</keyword>
<dbReference type="Proteomes" id="UP000326678">
    <property type="component" value="Chromosome pGXM05"/>
</dbReference>